<dbReference type="Pfam" id="PF01585">
    <property type="entry name" value="G-patch"/>
    <property type="match status" value="1"/>
</dbReference>
<dbReference type="PROSITE" id="PS50174">
    <property type="entry name" value="G_PATCH"/>
    <property type="match status" value="1"/>
</dbReference>
<dbReference type="OrthoDB" id="4822at2759"/>
<dbReference type="InterPro" id="IPR000467">
    <property type="entry name" value="G_patch_dom"/>
</dbReference>
<evidence type="ECO:0000313" key="3">
    <source>
        <dbReference type="Proteomes" id="UP000257109"/>
    </source>
</evidence>
<dbReference type="InterPro" id="IPR053134">
    <property type="entry name" value="RNA-dir_DNA_polymerase"/>
</dbReference>
<feature type="non-terminal residue" evidence="2">
    <location>
        <position position="1"/>
    </location>
</feature>
<organism evidence="2 3">
    <name type="scientific">Mucuna pruriens</name>
    <name type="common">Velvet bean</name>
    <name type="synonym">Dolichos pruriens</name>
    <dbReference type="NCBI Taxonomy" id="157652"/>
    <lineage>
        <taxon>Eukaryota</taxon>
        <taxon>Viridiplantae</taxon>
        <taxon>Streptophyta</taxon>
        <taxon>Embryophyta</taxon>
        <taxon>Tracheophyta</taxon>
        <taxon>Spermatophyta</taxon>
        <taxon>Magnoliopsida</taxon>
        <taxon>eudicotyledons</taxon>
        <taxon>Gunneridae</taxon>
        <taxon>Pentapetalae</taxon>
        <taxon>rosids</taxon>
        <taxon>fabids</taxon>
        <taxon>Fabales</taxon>
        <taxon>Fabaceae</taxon>
        <taxon>Papilionoideae</taxon>
        <taxon>50 kb inversion clade</taxon>
        <taxon>NPAAA clade</taxon>
        <taxon>indigoferoid/millettioid clade</taxon>
        <taxon>Phaseoleae</taxon>
        <taxon>Mucuna</taxon>
    </lineage>
</organism>
<dbReference type="CDD" id="cd01647">
    <property type="entry name" value="RT_LTR"/>
    <property type="match status" value="1"/>
</dbReference>
<comment type="caution">
    <text evidence="2">The sequence shown here is derived from an EMBL/GenBank/DDBJ whole genome shotgun (WGS) entry which is preliminary data.</text>
</comment>
<dbReference type="PANTHER" id="PTHR24559">
    <property type="entry name" value="TRANSPOSON TY3-I GAG-POL POLYPROTEIN"/>
    <property type="match status" value="1"/>
</dbReference>
<dbReference type="Gene3D" id="3.30.70.270">
    <property type="match status" value="1"/>
</dbReference>
<gene>
    <name evidence="2" type="ORF">CR513_62934</name>
</gene>
<name>A0A371DZ57_MUCPR</name>
<dbReference type="Gene3D" id="3.10.10.10">
    <property type="entry name" value="HIV Type 1 Reverse Transcriptase, subunit A, domain 1"/>
    <property type="match status" value="1"/>
</dbReference>
<dbReference type="SUPFAM" id="SSF56672">
    <property type="entry name" value="DNA/RNA polymerases"/>
    <property type="match status" value="1"/>
</dbReference>
<dbReference type="InterPro" id="IPR043502">
    <property type="entry name" value="DNA/RNA_pol_sf"/>
</dbReference>
<evidence type="ECO:0000313" key="2">
    <source>
        <dbReference type="EMBL" id="RDX57794.1"/>
    </source>
</evidence>
<evidence type="ECO:0000259" key="1">
    <source>
        <dbReference type="PROSITE" id="PS50174"/>
    </source>
</evidence>
<reference evidence="2" key="1">
    <citation type="submission" date="2018-05" db="EMBL/GenBank/DDBJ databases">
        <title>Draft genome of Mucuna pruriens seed.</title>
        <authorList>
            <person name="Nnadi N.E."/>
            <person name="Vos R."/>
            <person name="Hasami M.H."/>
            <person name="Devisetty U.K."/>
            <person name="Aguiy J.C."/>
        </authorList>
    </citation>
    <scope>NUCLEOTIDE SEQUENCE [LARGE SCALE GENOMIC DNA]</scope>
    <source>
        <strain evidence="2">JCA_2017</strain>
    </source>
</reference>
<accession>A0A371DZ57</accession>
<proteinExistence type="predicted"/>
<sequence length="338" mass="37995">MISTPASIEYIEGNEEASETSFQSLEIAGTEHKGDSKTTKAMFAIVKVLMKVGYQLGKGLRKSLNGIAEPITLQENPRKAGLGFYSQGHPKKARETIKITSDLTSPSTHNDNAILGLDESSEQNNQDQGQDEKVPALAELEKDLEHPSSMMQPLEESTKVVDIGMGEIVKEVKIGKHMSSEIRTTIIELLNEYIDIFVWSYHDIPGLDTNIVEHKLPIIPGATPIRQQLRRMKPEVALKIKEEVEKQWNPSFLAVVEYPQWVDNIVSVPKKDGKVCMCMDYRDLNRASPKDNFPLPYIGVLVDNTMRHQIFSFMDGFSGYNQIQMAPEDREKTTFITA</sequence>
<feature type="domain" description="G-patch" evidence="1">
    <location>
        <begin position="47"/>
        <end position="87"/>
    </location>
</feature>
<protein>
    <recommendedName>
        <fullName evidence="1">G-patch domain-containing protein</fullName>
    </recommendedName>
</protein>
<dbReference type="PANTHER" id="PTHR24559:SF457">
    <property type="entry name" value="RNA-DIRECTED DNA POLYMERASE HOMOLOG"/>
    <property type="match status" value="1"/>
</dbReference>
<keyword evidence="3" id="KW-1185">Reference proteome</keyword>
<dbReference type="EMBL" id="QJKJ01018177">
    <property type="protein sequence ID" value="RDX57794.1"/>
    <property type="molecule type" value="Genomic_DNA"/>
</dbReference>
<dbReference type="GO" id="GO:0003676">
    <property type="term" value="F:nucleic acid binding"/>
    <property type="evidence" value="ECO:0007669"/>
    <property type="project" value="InterPro"/>
</dbReference>
<dbReference type="InterPro" id="IPR043128">
    <property type="entry name" value="Rev_trsase/Diguanyl_cyclase"/>
</dbReference>
<dbReference type="AlphaFoldDB" id="A0A371DZ57"/>
<dbReference type="Proteomes" id="UP000257109">
    <property type="component" value="Unassembled WGS sequence"/>
</dbReference>